<dbReference type="RefSeq" id="XP_030847714.1">
    <property type="nucleotide sequence ID" value="XM_030991854.1"/>
</dbReference>
<proteinExistence type="inferred from homology"/>
<evidence type="ECO:0000256" key="3">
    <source>
        <dbReference type="ARBA" id="ARBA00012663"/>
    </source>
</evidence>
<keyword evidence="4" id="KW-0378">Hydrolase</keyword>
<dbReference type="Gene3D" id="3.20.20.80">
    <property type="entry name" value="Glycosidases"/>
    <property type="match status" value="1"/>
</dbReference>
<comment type="similarity">
    <text evidence="2">Belongs to the glycosyl hydrolase 20 family.</text>
</comment>
<comment type="catalytic activity">
    <reaction evidence="1">
        <text>Hydrolysis of terminal non-reducing N-acetyl-D-hexosamine residues in N-acetyl-beta-D-hexosaminides.</text>
        <dbReference type="EC" id="3.2.1.52"/>
    </reaction>
</comment>
<dbReference type="GO" id="GO:0004563">
    <property type="term" value="F:beta-N-acetylhexosaminidase activity"/>
    <property type="evidence" value="ECO:0007669"/>
    <property type="project" value="UniProtKB-EC"/>
</dbReference>
<name>A0A7M7P8N6_STRPU</name>
<sequence length="502" mass="57180">MASQNITYGVPSQALPMPNKYHRLVHLDLKGAPPKMDYLLKVLPLFKEWGATGLLVEYEDTFPYSGELEVLQKGEEVYSLANVATLQQTARNLSLEYIPLIQTFGHLEFVLKHSQFSHLREDPEDRRSLCPSNPESIVLVRSMIDQVMTQHPNLKYFHIGADEVWMKKRCARCCERIRDSFHGEPVGLFVSHAKAVLLYLKETYPHVRAIMWDDMLRNAKYDFIKDSNLHELVDIMVWNYLDNSENFHRNTPETVWQLYGKVFENVWIASAFKGAFGPSLFLTPELEHIRNQELWAGDLSRTIPKHLDFKGIVFTGWQRYTHETVLCELLPVGLPSLAFCLQTFMQGHFSEELHQSISQRLGFPGLLDLEIETNLPLSEVPVGVPMGTFPGCEMYMCARQLATIQSSREGQTFFKLTSAFVDKEEEALSSEKPGSSLAPLSEDETGPVLSLLSKLTVLKSTAERALGEVYQPSTSKEWLDLCVVPLLKRLERRLAATKALDQ</sequence>
<evidence type="ECO:0000313" key="6">
    <source>
        <dbReference type="EnsemblMetazoa" id="XP_030847714"/>
    </source>
</evidence>
<reference evidence="6" key="2">
    <citation type="submission" date="2021-01" db="UniProtKB">
        <authorList>
            <consortium name="EnsemblMetazoa"/>
        </authorList>
    </citation>
    <scope>IDENTIFICATION</scope>
</reference>
<dbReference type="EnsemblMetazoa" id="XM_030991854">
    <property type="protein sequence ID" value="XP_030847714"/>
    <property type="gene ID" value="LOC752185"/>
</dbReference>
<dbReference type="KEGG" id="spu:752185"/>
<dbReference type="OrthoDB" id="47475at2759"/>
<dbReference type="InParanoid" id="A0A7M7P8N6"/>
<dbReference type="GO" id="GO:0005975">
    <property type="term" value="P:carbohydrate metabolic process"/>
    <property type="evidence" value="ECO:0007669"/>
    <property type="project" value="InterPro"/>
</dbReference>
<dbReference type="SUPFAM" id="SSF51445">
    <property type="entry name" value="(Trans)glycosidases"/>
    <property type="match status" value="1"/>
</dbReference>
<feature type="domain" description="Glycoside hydrolase family 20 catalytic" evidence="5">
    <location>
        <begin position="66"/>
        <end position="243"/>
    </location>
</feature>
<organism evidence="6 7">
    <name type="scientific">Strongylocentrotus purpuratus</name>
    <name type="common">Purple sea urchin</name>
    <dbReference type="NCBI Taxonomy" id="7668"/>
    <lineage>
        <taxon>Eukaryota</taxon>
        <taxon>Metazoa</taxon>
        <taxon>Echinodermata</taxon>
        <taxon>Eleutherozoa</taxon>
        <taxon>Echinozoa</taxon>
        <taxon>Echinoidea</taxon>
        <taxon>Euechinoidea</taxon>
        <taxon>Echinacea</taxon>
        <taxon>Camarodonta</taxon>
        <taxon>Echinidea</taxon>
        <taxon>Strongylocentrotidae</taxon>
        <taxon>Strongylocentrotus</taxon>
    </lineage>
</organism>
<evidence type="ECO:0000313" key="7">
    <source>
        <dbReference type="Proteomes" id="UP000007110"/>
    </source>
</evidence>
<dbReference type="PANTHER" id="PTHR21040">
    <property type="entry name" value="BCDNA.GH04120"/>
    <property type="match status" value="1"/>
</dbReference>
<dbReference type="GO" id="GO:0015929">
    <property type="term" value="F:hexosaminidase activity"/>
    <property type="evidence" value="ECO:0000318"/>
    <property type="project" value="GO_Central"/>
</dbReference>
<dbReference type="InterPro" id="IPR017853">
    <property type="entry name" value="GH"/>
</dbReference>
<dbReference type="InterPro" id="IPR038901">
    <property type="entry name" value="HEXDC-like"/>
</dbReference>
<protein>
    <recommendedName>
        <fullName evidence="3">beta-N-acetylhexosaminidase</fullName>
        <ecNumber evidence="3">3.2.1.52</ecNumber>
    </recommendedName>
</protein>
<dbReference type="Proteomes" id="UP000007110">
    <property type="component" value="Unassembled WGS sequence"/>
</dbReference>
<evidence type="ECO:0000256" key="4">
    <source>
        <dbReference type="ARBA" id="ARBA00022801"/>
    </source>
</evidence>
<dbReference type="CDD" id="cd06565">
    <property type="entry name" value="GH20_GcnA-like"/>
    <property type="match status" value="1"/>
</dbReference>
<evidence type="ECO:0000256" key="2">
    <source>
        <dbReference type="ARBA" id="ARBA00006285"/>
    </source>
</evidence>
<reference evidence="7" key="1">
    <citation type="submission" date="2015-02" db="EMBL/GenBank/DDBJ databases">
        <title>Genome sequencing for Strongylocentrotus purpuratus.</title>
        <authorList>
            <person name="Murali S."/>
            <person name="Liu Y."/>
            <person name="Vee V."/>
            <person name="English A."/>
            <person name="Wang M."/>
            <person name="Skinner E."/>
            <person name="Han Y."/>
            <person name="Muzny D.M."/>
            <person name="Worley K.C."/>
            <person name="Gibbs R.A."/>
        </authorList>
    </citation>
    <scope>NUCLEOTIDE SEQUENCE</scope>
</reference>
<dbReference type="EC" id="3.2.1.52" evidence="3"/>
<dbReference type="Pfam" id="PF00728">
    <property type="entry name" value="Glyco_hydro_20"/>
    <property type="match status" value="1"/>
</dbReference>
<keyword evidence="7" id="KW-1185">Reference proteome</keyword>
<dbReference type="InterPro" id="IPR015883">
    <property type="entry name" value="Glyco_hydro_20_cat"/>
</dbReference>
<dbReference type="PANTHER" id="PTHR21040:SF8">
    <property type="entry name" value="BCDNA.GH04120"/>
    <property type="match status" value="1"/>
</dbReference>
<dbReference type="GeneID" id="752185"/>
<dbReference type="AlphaFoldDB" id="A0A7M7P8N6"/>
<dbReference type="OMA" id="NHMSYVK"/>
<evidence type="ECO:0000259" key="5">
    <source>
        <dbReference type="Pfam" id="PF00728"/>
    </source>
</evidence>
<accession>A0A7M7P8N6</accession>
<evidence type="ECO:0000256" key="1">
    <source>
        <dbReference type="ARBA" id="ARBA00001231"/>
    </source>
</evidence>